<keyword evidence="1" id="KW-1185">Reference proteome</keyword>
<dbReference type="GeneID" id="106980809"/>
<name>A0A6I9ZY01_ACIJB</name>
<organism evidence="1 2">
    <name type="scientific">Acinonyx jubatus</name>
    <name type="common">Cheetah</name>
    <dbReference type="NCBI Taxonomy" id="32536"/>
    <lineage>
        <taxon>Eukaryota</taxon>
        <taxon>Metazoa</taxon>
        <taxon>Chordata</taxon>
        <taxon>Craniata</taxon>
        <taxon>Vertebrata</taxon>
        <taxon>Euteleostomi</taxon>
        <taxon>Mammalia</taxon>
        <taxon>Eutheria</taxon>
        <taxon>Laurasiatheria</taxon>
        <taxon>Carnivora</taxon>
        <taxon>Feliformia</taxon>
        <taxon>Felidae</taxon>
        <taxon>Felinae</taxon>
        <taxon>Acinonyx</taxon>
    </lineage>
</organism>
<reference evidence="2" key="1">
    <citation type="submission" date="2025-08" db="UniProtKB">
        <authorList>
            <consortium name="RefSeq"/>
        </authorList>
    </citation>
    <scope>IDENTIFICATION</scope>
    <source>
        <tissue evidence="2">Blood</tissue>
    </source>
</reference>
<dbReference type="RefSeq" id="XP_014934358.1">
    <property type="nucleotide sequence ID" value="XM_015078872.3"/>
</dbReference>
<evidence type="ECO:0000313" key="1">
    <source>
        <dbReference type="Proteomes" id="UP001652583"/>
    </source>
</evidence>
<proteinExistence type="predicted"/>
<gene>
    <name evidence="2" type="primary">LOC106980809</name>
</gene>
<protein>
    <submittedName>
        <fullName evidence="2">Uncharacterized protein LOC106980809 isoform X1</fullName>
    </submittedName>
</protein>
<accession>A0A6I9ZY01</accession>
<dbReference type="KEGG" id="aju:106980809"/>
<dbReference type="Proteomes" id="UP001652583">
    <property type="component" value="Chromosome D1"/>
</dbReference>
<evidence type="ECO:0000313" key="2">
    <source>
        <dbReference type="RefSeq" id="XP_014934358.1"/>
    </source>
</evidence>
<dbReference type="AlphaFoldDB" id="A0A6I9ZY01"/>
<sequence>MQLNWPNEKTKDVAPSPLSKYLLPGAQFDCHHCCQRHLASSASGTQPYRPSCPPNHMALLPPSPARGVHYSPFPPPSPLPHQNPTRVHLTGGAQVTFLCSCCKRAGEGRKILSSNLMELKRENPANIRKVFKIKRTLPSSFSTRGRCSGSARGHLLVASHGEEREEASPILSLLISDAYDWLPLTGKENLHWESSNIRDSGD</sequence>